<evidence type="ECO:0000256" key="1">
    <source>
        <dbReference type="ARBA" id="ARBA00009998"/>
    </source>
</evidence>
<dbReference type="AlphaFoldDB" id="A0A074KI89"/>
<proteinExistence type="inferred from homology"/>
<evidence type="ECO:0000313" key="8">
    <source>
        <dbReference type="EMBL" id="KEO61277.1"/>
    </source>
</evidence>
<feature type="region of interest" description="Disordered" evidence="7">
    <location>
        <begin position="22"/>
        <end position="49"/>
    </location>
</feature>
<dbReference type="InterPro" id="IPR037004">
    <property type="entry name" value="Exonuc_VII_ssu_sf"/>
</dbReference>
<reference evidence="8 9" key="1">
    <citation type="journal article" date="2015" name="Antonie Van Leeuwenhoek">
        <title>Thioclava indica sp. nov., isolated from surface seawater of the Indian Ocean.</title>
        <authorList>
            <person name="Liu Y."/>
            <person name="Lai Q."/>
            <person name="Du J."/>
            <person name="Xu H."/>
            <person name="Jiang L."/>
            <person name="Shao Z."/>
        </authorList>
    </citation>
    <scope>NUCLEOTIDE SEQUENCE [LARGE SCALE GENOMIC DNA]</scope>
    <source>
        <strain evidence="8 9">DT23-4</strain>
    </source>
</reference>
<name>A0A074KI89_9RHOB</name>
<gene>
    <name evidence="6" type="primary">xseB</name>
    <name evidence="8" type="ORF">DT23_09295</name>
</gene>
<comment type="subunit">
    <text evidence="6">Heterooligomer composed of large and small subunits.</text>
</comment>
<dbReference type="STRING" id="1353528.DT23_09295"/>
<evidence type="ECO:0000256" key="2">
    <source>
        <dbReference type="ARBA" id="ARBA00022490"/>
    </source>
</evidence>
<dbReference type="EC" id="3.1.11.6" evidence="6"/>
<dbReference type="NCBIfam" id="NF002139">
    <property type="entry name" value="PRK00977.1-3"/>
    <property type="match status" value="1"/>
</dbReference>
<comment type="caution">
    <text evidence="8">The sequence shown here is derived from an EMBL/GenBank/DDBJ whole genome shotgun (WGS) entry which is preliminary data.</text>
</comment>
<dbReference type="SUPFAM" id="SSF116842">
    <property type="entry name" value="XseB-like"/>
    <property type="match status" value="1"/>
</dbReference>
<keyword evidence="9" id="KW-1185">Reference proteome</keyword>
<comment type="function">
    <text evidence="6">Bidirectionally degrades single-stranded DNA into large acid-insoluble oligonucleotides, which are then degraded further into small acid-soluble oligonucleotides.</text>
</comment>
<dbReference type="PANTHER" id="PTHR34137:SF1">
    <property type="entry name" value="EXODEOXYRIBONUCLEASE 7 SMALL SUBUNIT"/>
    <property type="match status" value="1"/>
</dbReference>
<dbReference type="Proteomes" id="UP000027471">
    <property type="component" value="Unassembled WGS sequence"/>
</dbReference>
<keyword evidence="3 6" id="KW-0540">Nuclease</keyword>
<evidence type="ECO:0000256" key="7">
    <source>
        <dbReference type="SAM" id="MobiDB-lite"/>
    </source>
</evidence>
<dbReference type="NCBIfam" id="TIGR01280">
    <property type="entry name" value="xseB"/>
    <property type="match status" value="1"/>
</dbReference>
<keyword evidence="5 6" id="KW-0269">Exonuclease</keyword>
<accession>A0A074KI89</accession>
<dbReference type="EMBL" id="AUNB01000002">
    <property type="protein sequence ID" value="KEO61277.1"/>
    <property type="molecule type" value="Genomic_DNA"/>
</dbReference>
<evidence type="ECO:0000256" key="5">
    <source>
        <dbReference type="ARBA" id="ARBA00022839"/>
    </source>
</evidence>
<evidence type="ECO:0000313" key="9">
    <source>
        <dbReference type="Proteomes" id="UP000027471"/>
    </source>
</evidence>
<dbReference type="GO" id="GO:0005829">
    <property type="term" value="C:cytosol"/>
    <property type="evidence" value="ECO:0007669"/>
    <property type="project" value="TreeGrafter"/>
</dbReference>
<dbReference type="PANTHER" id="PTHR34137">
    <property type="entry name" value="EXODEOXYRIBONUCLEASE 7 SMALL SUBUNIT"/>
    <property type="match status" value="1"/>
</dbReference>
<dbReference type="InterPro" id="IPR003761">
    <property type="entry name" value="Exonuc_VII_S"/>
</dbReference>
<sequence length="122" mass="13450">MKNRRKNGRLTAYHALQGWTLDRFGGIPRSSPKDQARSDKLSDEQPDVKSLSFEQAMKALEEVVSQLEHGDVALDRSIALYERGAELKARCSKLLKEAEERVEKITLGADGAPQGTTPADGL</sequence>
<keyword evidence="2 6" id="KW-0963">Cytoplasm</keyword>
<dbReference type="Pfam" id="PF02609">
    <property type="entry name" value="Exonuc_VII_S"/>
    <property type="match status" value="1"/>
</dbReference>
<dbReference type="GO" id="GO:0006308">
    <property type="term" value="P:DNA catabolic process"/>
    <property type="evidence" value="ECO:0007669"/>
    <property type="project" value="UniProtKB-UniRule"/>
</dbReference>
<dbReference type="Gene3D" id="1.10.287.1040">
    <property type="entry name" value="Exonuclease VII, small subunit"/>
    <property type="match status" value="1"/>
</dbReference>
<keyword evidence="4 6" id="KW-0378">Hydrolase</keyword>
<evidence type="ECO:0000256" key="3">
    <source>
        <dbReference type="ARBA" id="ARBA00022722"/>
    </source>
</evidence>
<organism evidence="8 9">
    <name type="scientific">Thioclava indica</name>
    <dbReference type="NCBI Taxonomy" id="1353528"/>
    <lineage>
        <taxon>Bacteria</taxon>
        <taxon>Pseudomonadati</taxon>
        <taxon>Pseudomonadota</taxon>
        <taxon>Alphaproteobacteria</taxon>
        <taxon>Rhodobacterales</taxon>
        <taxon>Paracoccaceae</taxon>
        <taxon>Thioclava</taxon>
    </lineage>
</organism>
<comment type="subcellular location">
    <subcellularLocation>
        <location evidence="6">Cytoplasm</location>
    </subcellularLocation>
</comment>
<evidence type="ECO:0000256" key="4">
    <source>
        <dbReference type="ARBA" id="ARBA00022801"/>
    </source>
</evidence>
<comment type="catalytic activity">
    <reaction evidence="6">
        <text>Exonucleolytic cleavage in either 5'- to 3'- or 3'- to 5'-direction to yield nucleoside 5'-phosphates.</text>
        <dbReference type="EC" id="3.1.11.6"/>
    </reaction>
</comment>
<evidence type="ECO:0000256" key="6">
    <source>
        <dbReference type="HAMAP-Rule" id="MF_00337"/>
    </source>
</evidence>
<feature type="compositionally biased region" description="Basic and acidic residues" evidence="7">
    <location>
        <begin position="31"/>
        <end position="47"/>
    </location>
</feature>
<dbReference type="HAMAP" id="MF_00337">
    <property type="entry name" value="Exonuc_7_S"/>
    <property type="match status" value="1"/>
</dbReference>
<comment type="similarity">
    <text evidence="1 6">Belongs to the XseB family.</text>
</comment>
<dbReference type="OrthoDB" id="9808145at2"/>
<dbReference type="GO" id="GO:0008855">
    <property type="term" value="F:exodeoxyribonuclease VII activity"/>
    <property type="evidence" value="ECO:0007669"/>
    <property type="project" value="UniProtKB-UniRule"/>
</dbReference>
<dbReference type="GO" id="GO:0009318">
    <property type="term" value="C:exodeoxyribonuclease VII complex"/>
    <property type="evidence" value="ECO:0007669"/>
    <property type="project" value="UniProtKB-UniRule"/>
</dbReference>
<dbReference type="eggNOG" id="COG1722">
    <property type="taxonomic scope" value="Bacteria"/>
</dbReference>
<protein>
    <recommendedName>
        <fullName evidence="6">Exodeoxyribonuclease 7 small subunit</fullName>
        <ecNumber evidence="6">3.1.11.6</ecNumber>
    </recommendedName>
    <alternativeName>
        <fullName evidence="6">Exodeoxyribonuclease VII small subunit</fullName>
        <shortName evidence="6">Exonuclease VII small subunit</shortName>
    </alternativeName>
</protein>